<evidence type="ECO:0000313" key="1">
    <source>
        <dbReference type="EMBL" id="WZN54554.1"/>
    </source>
</evidence>
<accession>A0ACD5BYI3</accession>
<dbReference type="Proteomes" id="UP001485301">
    <property type="component" value="Chromosome"/>
</dbReference>
<sequence length="63" mass="6985">MNKNLFIALLVLCISALQLRAQSSLFKIDTLQYQGTDKHIVNLVILGDGYTKAQLDDYAADAK</sequence>
<organism evidence="1 2">
    <name type="scientific">Sphingobacterium thalpophilum</name>
    <dbReference type="NCBI Taxonomy" id="259"/>
    <lineage>
        <taxon>Bacteria</taxon>
        <taxon>Pseudomonadati</taxon>
        <taxon>Bacteroidota</taxon>
        <taxon>Sphingobacteriia</taxon>
        <taxon>Sphingobacteriales</taxon>
        <taxon>Sphingobacteriaceae</taxon>
        <taxon>Sphingobacterium</taxon>
    </lineage>
</organism>
<name>A0ACD5BYI3_9SPHI</name>
<keyword evidence="2" id="KW-1185">Reference proteome</keyword>
<protein>
    <submittedName>
        <fullName evidence="1">Uncharacterized protein</fullName>
    </submittedName>
</protein>
<gene>
    <name evidence="1" type="ORF">AACH28_18175</name>
</gene>
<proteinExistence type="predicted"/>
<dbReference type="EMBL" id="CP151087">
    <property type="protein sequence ID" value="WZN54554.1"/>
    <property type="molecule type" value="Genomic_DNA"/>
</dbReference>
<evidence type="ECO:0000313" key="2">
    <source>
        <dbReference type="Proteomes" id="UP001485301"/>
    </source>
</evidence>
<reference evidence="1" key="1">
    <citation type="submission" date="2024-04" db="EMBL/GenBank/DDBJ databases">
        <title>Complete genome sequence of Sphingobacterium thalpophiium BAA-1094.</title>
        <authorList>
            <person name="Adaikpoh B.I."/>
        </authorList>
    </citation>
    <scope>NUCLEOTIDE SEQUENCE</scope>
    <source>
        <strain evidence="1">BAA-1094</strain>
    </source>
</reference>